<protein>
    <submittedName>
        <fullName evidence="1">Uncharacterized protein</fullName>
    </submittedName>
</protein>
<comment type="caution">
    <text evidence="1">The sequence shown here is derived from an EMBL/GenBank/DDBJ whole genome shotgun (WGS) entry which is preliminary data.</text>
</comment>
<keyword evidence="2" id="KW-1185">Reference proteome</keyword>
<evidence type="ECO:0000313" key="2">
    <source>
        <dbReference type="Proteomes" id="UP000720189"/>
    </source>
</evidence>
<proteinExistence type="predicted"/>
<accession>A0A9P9KEF1</accession>
<dbReference type="RefSeq" id="XP_046050568.1">
    <property type="nucleotide sequence ID" value="XM_046195602.1"/>
</dbReference>
<dbReference type="OrthoDB" id="5037728at2759"/>
<gene>
    <name evidence="1" type="ORF">BKA55DRAFT_593885</name>
</gene>
<reference evidence="1" key="1">
    <citation type="journal article" date="2021" name="Nat. Commun.">
        <title>Genetic determinants of endophytism in the Arabidopsis root mycobiome.</title>
        <authorList>
            <person name="Mesny F."/>
            <person name="Miyauchi S."/>
            <person name="Thiergart T."/>
            <person name="Pickel B."/>
            <person name="Atanasova L."/>
            <person name="Karlsson M."/>
            <person name="Huettel B."/>
            <person name="Barry K.W."/>
            <person name="Haridas S."/>
            <person name="Chen C."/>
            <person name="Bauer D."/>
            <person name="Andreopoulos W."/>
            <person name="Pangilinan J."/>
            <person name="LaButti K."/>
            <person name="Riley R."/>
            <person name="Lipzen A."/>
            <person name="Clum A."/>
            <person name="Drula E."/>
            <person name="Henrissat B."/>
            <person name="Kohler A."/>
            <person name="Grigoriev I.V."/>
            <person name="Martin F.M."/>
            <person name="Hacquard S."/>
        </authorList>
    </citation>
    <scope>NUCLEOTIDE SEQUENCE</scope>
    <source>
        <strain evidence="1">MPI-CAGE-AT-0023</strain>
    </source>
</reference>
<evidence type="ECO:0000313" key="1">
    <source>
        <dbReference type="EMBL" id="KAH7254321.1"/>
    </source>
</evidence>
<dbReference type="AlphaFoldDB" id="A0A9P9KEF1"/>
<name>A0A9P9KEF1_FUSRE</name>
<dbReference type="EMBL" id="JAGMUX010000007">
    <property type="protein sequence ID" value="KAH7254321.1"/>
    <property type="molecule type" value="Genomic_DNA"/>
</dbReference>
<sequence length="304" mass="34820">MCNRENFNALGHLARKFGLTDTCECDAKSFLSFPYIEYHPLSRKQAEIQRRTKALENGIRITKWNLGLPDNRSISADDADPGSSMFIDTVERSVSSRAPDLDVMISPAPTADTYCLAPEFEALLDELQNSGRIIKRTKFYHISTAADPKQQRDNEIIMARHFKQYEDPDLSGTIRELDPKNNVCSFFLRREYKERYKYNFNELEADNFHDWHWLPLLRQGDTLAGAIEVLCISDQKVRGMIHNVKDPIFEDRAALLKALVSASWHGDHAMWMGLCPYGWIDMASGFLAYPSINNARDASLPFNF</sequence>
<dbReference type="GeneID" id="70225556"/>
<organism evidence="1 2">
    <name type="scientific">Fusarium redolens</name>
    <dbReference type="NCBI Taxonomy" id="48865"/>
    <lineage>
        <taxon>Eukaryota</taxon>
        <taxon>Fungi</taxon>
        <taxon>Dikarya</taxon>
        <taxon>Ascomycota</taxon>
        <taxon>Pezizomycotina</taxon>
        <taxon>Sordariomycetes</taxon>
        <taxon>Hypocreomycetidae</taxon>
        <taxon>Hypocreales</taxon>
        <taxon>Nectriaceae</taxon>
        <taxon>Fusarium</taxon>
        <taxon>Fusarium redolens species complex</taxon>
    </lineage>
</organism>
<dbReference type="Proteomes" id="UP000720189">
    <property type="component" value="Unassembled WGS sequence"/>
</dbReference>